<evidence type="ECO:0000256" key="1">
    <source>
        <dbReference type="SAM" id="SignalP"/>
    </source>
</evidence>
<dbReference type="InterPro" id="IPR013783">
    <property type="entry name" value="Ig-like_fold"/>
</dbReference>
<dbReference type="SUPFAM" id="SSF82171">
    <property type="entry name" value="DPP6 N-terminal domain-like"/>
    <property type="match status" value="1"/>
</dbReference>
<protein>
    <recommendedName>
        <fullName evidence="2">PKD domain-containing protein</fullName>
    </recommendedName>
</protein>
<dbReference type="SUPFAM" id="SSF49299">
    <property type="entry name" value="PKD domain"/>
    <property type="match status" value="1"/>
</dbReference>
<evidence type="ECO:0000259" key="2">
    <source>
        <dbReference type="PROSITE" id="PS50093"/>
    </source>
</evidence>
<organism evidence="3 4">
    <name type="scientific">Hymenobacter crusticola</name>
    <dbReference type="NCBI Taxonomy" id="1770526"/>
    <lineage>
        <taxon>Bacteria</taxon>
        <taxon>Pseudomonadati</taxon>
        <taxon>Bacteroidota</taxon>
        <taxon>Cytophagia</taxon>
        <taxon>Cytophagales</taxon>
        <taxon>Hymenobacteraceae</taxon>
        <taxon>Hymenobacter</taxon>
    </lineage>
</organism>
<dbReference type="EMBL" id="MTSE01000012">
    <property type="protein sequence ID" value="OUJ72234.1"/>
    <property type="molecule type" value="Genomic_DNA"/>
</dbReference>
<dbReference type="InterPro" id="IPR035986">
    <property type="entry name" value="PKD_dom_sf"/>
</dbReference>
<accession>A0A243WA57</accession>
<dbReference type="InterPro" id="IPR022409">
    <property type="entry name" value="PKD/Chitinase_dom"/>
</dbReference>
<gene>
    <name evidence="3" type="ORF">BXP70_19850</name>
</gene>
<reference evidence="3 4" key="1">
    <citation type="submission" date="2017-01" db="EMBL/GenBank/DDBJ databases">
        <title>A new Hymenobacter.</title>
        <authorList>
            <person name="Liang Y."/>
            <person name="Feng F."/>
        </authorList>
    </citation>
    <scope>NUCLEOTIDE SEQUENCE [LARGE SCALE GENOMIC DNA]</scope>
    <source>
        <strain evidence="3">MIMBbqt21</strain>
    </source>
</reference>
<dbReference type="Gene3D" id="2.60.40.10">
    <property type="entry name" value="Immunoglobulins"/>
    <property type="match status" value="1"/>
</dbReference>
<name>A0A243WA57_9BACT</name>
<feature type="non-terminal residue" evidence="3">
    <location>
        <position position="610"/>
    </location>
</feature>
<feature type="chain" id="PRO_5012670277" description="PKD domain-containing protein" evidence="1">
    <location>
        <begin position="18"/>
        <end position="610"/>
    </location>
</feature>
<dbReference type="InterPro" id="IPR000601">
    <property type="entry name" value="PKD_dom"/>
</dbReference>
<comment type="caution">
    <text evidence="3">The sequence shown here is derived from an EMBL/GenBank/DDBJ whole genome shotgun (WGS) entry which is preliminary data.</text>
</comment>
<keyword evidence="4" id="KW-1185">Reference proteome</keyword>
<dbReference type="Proteomes" id="UP000194873">
    <property type="component" value="Unassembled WGS sequence"/>
</dbReference>
<keyword evidence="1" id="KW-0732">Signal</keyword>
<feature type="signal peptide" evidence="1">
    <location>
        <begin position="1"/>
        <end position="17"/>
    </location>
</feature>
<dbReference type="SMART" id="SM00089">
    <property type="entry name" value="PKD"/>
    <property type="match status" value="1"/>
</dbReference>
<dbReference type="CDD" id="cd00146">
    <property type="entry name" value="PKD"/>
    <property type="match status" value="1"/>
</dbReference>
<feature type="domain" description="PKD" evidence="2">
    <location>
        <begin position="431"/>
        <end position="471"/>
    </location>
</feature>
<evidence type="ECO:0000313" key="4">
    <source>
        <dbReference type="Proteomes" id="UP000194873"/>
    </source>
</evidence>
<proteinExistence type="predicted"/>
<sequence>MLVLLLLLNSSITQVLAQTAPPDCSQDEKFINTWYFGYKAGLNFSQATDSIPPAVLPDSRMSAPAGSGIMSDGTGNLLFYSNGDTIWNRDHTIMANGTGLGGNRLATDGPLAVKQPTPLSTPTGGPTRYILFTQDAQGGPKGLSYSVIEIPTGGGAGTIITKNVPLARGTTEKMTAVFDKNGCDIWVIVHGWGAATSGNDNRGDAFLAYHVTENGVVANPVISAVGSLHAPSVAAQGYRGQMKVSPNGEQLAVARFSETVGDNSSSVELFAFNAGTGVVSGARTIDSGDGGYYGVEFSPSRSRLYATVLSQPPLAPQPQLLQYDLTAATPSKLLILLKQTTPVNLGSLQAAPDGKIYVARENQPALGFIPYPDSLGASVGYADDSLALGGRRSGLGLPNFNQSSLLRAGFGGQSTGCQEITFTAFSPVRKPQSYAWNFGDPTSTNNTSSDSIPKHVFTSPGNYVVTLRITNFCFCREVQLLVPVPGAPTPGSIAANQTICAGSAPAPITSTASAGAGTGQYTYQWQSSPDNTPSSTWTNIPGSGTLDFAPGPLFTPTYFRRLVTSGFCGPDTPTEPVFINVLPALKAGAIAADQEICLGNTPSRLTSTAD</sequence>
<dbReference type="AlphaFoldDB" id="A0A243WA57"/>
<evidence type="ECO:0000313" key="3">
    <source>
        <dbReference type="EMBL" id="OUJ72234.1"/>
    </source>
</evidence>
<dbReference type="PROSITE" id="PS50093">
    <property type="entry name" value="PKD"/>
    <property type="match status" value="1"/>
</dbReference>
<dbReference type="Pfam" id="PF18911">
    <property type="entry name" value="PKD_4"/>
    <property type="match status" value="1"/>
</dbReference>